<evidence type="ECO:0000256" key="9">
    <source>
        <dbReference type="ARBA" id="ARBA00023128"/>
    </source>
</evidence>
<dbReference type="GO" id="GO:0005743">
    <property type="term" value="C:mitochondrial inner membrane"/>
    <property type="evidence" value="ECO:0007669"/>
    <property type="project" value="UniProtKB-SubCell"/>
</dbReference>
<accession>A0A4V1IW20</accession>
<reference evidence="13" key="1">
    <citation type="journal article" date="2018" name="Nat. Microbiol.">
        <title>Leveraging single-cell genomics to expand the fungal tree of life.</title>
        <authorList>
            <person name="Ahrendt S.R."/>
            <person name="Quandt C.A."/>
            <person name="Ciobanu D."/>
            <person name="Clum A."/>
            <person name="Salamov A."/>
            <person name="Andreopoulos B."/>
            <person name="Cheng J.F."/>
            <person name="Woyke T."/>
            <person name="Pelin A."/>
            <person name="Henrissat B."/>
            <person name="Reynolds N.K."/>
            <person name="Benny G.L."/>
            <person name="Smith M.E."/>
            <person name="James T.Y."/>
            <person name="Grigoriev I.V."/>
        </authorList>
    </citation>
    <scope>NUCLEOTIDE SEQUENCE [LARGE SCALE GENOMIC DNA]</scope>
    <source>
        <strain evidence="13">RSA 1356</strain>
    </source>
</reference>
<keyword evidence="4 11" id="KW-0679">Respiratory chain</keyword>
<feature type="transmembrane region" description="Helical" evidence="11">
    <location>
        <begin position="29"/>
        <end position="47"/>
    </location>
</feature>
<dbReference type="OrthoDB" id="3308at2759"/>
<evidence type="ECO:0000256" key="7">
    <source>
        <dbReference type="ARBA" id="ARBA00022982"/>
    </source>
</evidence>
<comment type="function">
    <text evidence="11">Complex I functions in the transfer of electrons from NADH to the respiratory chain. Accessory subunit of the mitochondrial membrane respiratory chain NADH dehydrogenase (Complex I), that is believed not to be involved in catalysis.</text>
</comment>
<name>A0A4V1IW20_9FUNG</name>
<evidence type="ECO:0000313" key="12">
    <source>
        <dbReference type="EMBL" id="RKP06029.1"/>
    </source>
</evidence>
<evidence type="ECO:0000256" key="2">
    <source>
        <dbReference type="ARBA" id="ARBA00007312"/>
    </source>
</evidence>
<dbReference type="STRING" id="78915.A0A4V1IW20"/>
<protein>
    <recommendedName>
        <fullName evidence="11">NADH dehydrogenase [ubiquinone] 1 alpha subcomplex subunit 13</fullName>
    </recommendedName>
</protein>
<evidence type="ECO:0000313" key="13">
    <source>
        <dbReference type="Proteomes" id="UP000271241"/>
    </source>
</evidence>
<organism evidence="12 13">
    <name type="scientific">Thamnocephalis sphaerospora</name>
    <dbReference type="NCBI Taxonomy" id="78915"/>
    <lineage>
        <taxon>Eukaryota</taxon>
        <taxon>Fungi</taxon>
        <taxon>Fungi incertae sedis</taxon>
        <taxon>Zoopagomycota</taxon>
        <taxon>Zoopagomycotina</taxon>
        <taxon>Zoopagomycetes</taxon>
        <taxon>Zoopagales</taxon>
        <taxon>Sigmoideomycetaceae</taxon>
        <taxon>Thamnocephalis</taxon>
    </lineage>
</organism>
<dbReference type="AlphaFoldDB" id="A0A4V1IW20"/>
<keyword evidence="7 11" id="KW-0249">Electron transport</keyword>
<evidence type="ECO:0000256" key="11">
    <source>
        <dbReference type="RuleBase" id="RU368034"/>
    </source>
</evidence>
<dbReference type="GO" id="GO:0045271">
    <property type="term" value="C:respiratory chain complex I"/>
    <property type="evidence" value="ECO:0007669"/>
    <property type="project" value="UniProtKB-UniRule"/>
</dbReference>
<evidence type="ECO:0000256" key="6">
    <source>
        <dbReference type="ARBA" id="ARBA00022792"/>
    </source>
</evidence>
<keyword evidence="13" id="KW-1185">Reference proteome</keyword>
<gene>
    <name evidence="12" type="ORF">THASP1DRAFT_18990</name>
</gene>
<evidence type="ECO:0000256" key="10">
    <source>
        <dbReference type="ARBA" id="ARBA00023136"/>
    </source>
</evidence>
<dbReference type="InterPro" id="IPR009346">
    <property type="entry name" value="GRIM-19"/>
</dbReference>
<dbReference type="PANTHER" id="PTHR12966:SF0">
    <property type="entry name" value="NADH DEHYDROGENASE [UBIQUINONE] 1 ALPHA SUBCOMPLEX SUBUNIT 13"/>
    <property type="match status" value="1"/>
</dbReference>
<keyword evidence="5 11" id="KW-0812">Transmembrane</keyword>
<dbReference type="PANTHER" id="PTHR12966">
    <property type="entry name" value="NADH DEHYDROGENASE UBIQUINONE 1 ALPHA SUBCOMPLEX SUBUNIT 13"/>
    <property type="match status" value="1"/>
</dbReference>
<dbReference type="EMBL" id="KZ992970">
    <property type="protein sequence ID" value="RKP06029.1"/>
    <property type="molecule type" value="Genomic_DNA"/>
</dbReference>
<keyword evidence="6 11" id="KW-0999">Mitochondrion inner membrane</keyword>
<proteinExistence type="inferred from homology"/>
<comment type="similarity">
    <text evidence="2 11">Belongs to the complex I NDUFA13 subunit family.</text>
</comment>
<keyword evidence="3 11" id="KW-0813">Transport</keyword>
<evidence type="ECO:0000256" key="1">
    <source>
        <dbReference type="ARBA" id="ARBA00004298"/>
    </source>
</evidence>
<keyword evidence="8 11" id="KW-1133">Transmembrane helix</keyword>
<evidence type="ECO:0000256" key="8">
    <source>
        <dbReference type="ARBA" id="ARBA00022989"/>
    </source>
</evidence>
<comment type="subcellular location">
    <subcellularLocation>
        <location evidence="1 11">Mitochondrion inner membrane</location>
        <topology evidence="1 11">Single-pass membrane protein</topology>
        <orientation evidence="1 11">Matrix side</orientation>
    </subcellularLocation>
</comment>
<keyword evidence="9 11" id="KW-0496">Mitochondrion</keyword>
<keyword evidence="10 11" id="KW-0472">Membrane</keyword>
<dbReference type="Pfam" id="PF06212">
    <property type="entry name" value="GRIM-19"/>
    <property type="match status" value="1"/>
</dbReference>
<evidence type="ECO:0000256" key="5">
    <source>
        <dbReference type="ARBA" id="ARBA00022692"/>
    </source>
</evidence>
<evidence type="ECO:0000256" key="3">
    <source>
        <dbReference type="ARBA" id="ARBA00022448"/>
    </source>
</evidence>
<dbReference type="Proteomes" id="UP000271241">
    <property type="component" value="Unassembled WGS sequence"/>
</dbReference>
<sequence>MSAQDLPRPGGYPSIRYQRNMPARGPSGFAIFVGTALVCGFGFWRAIEGIKERRELRREKLWSRLHLVPLLQAETDRDTYRRHLALNAEEAEIMKDVEGWKVGDSVYNTDRYVPRAVFFKK</sequence>
<evidence type="ECO:0000256" key="4">
    <source>
        <dbReference type="ARBA" id="ARBA00022660"/>
    </source>
</evidence>